<dbReference type="eggNOG" id="COG2885">
    <property type="taxonomic scope" value="Bacteria"/>
</dbReference>
<dbReference type="InterPro" id="IPR050330">
    <property type="entry name" value="Bact_OuterMem_StrucFunc"/>
</dbReference>
<evidence type="ECO:0000313" key="9">
    <source>
        <dbReference type="Proteomes" id="UP000001880"/>
    </source>
</evidence>
<dbReference type="PROSITE" id="PS51257">
    <property type="entry name" value="PROKAR_LIPOPROTEIN"/>
    <property type="match status" value="1"/>
</dbReference>
<dbReference type="PRINTS" id="PR01021">
    <property type="entry name" value="OMPADOMAIN"/>
</dbReference>
<feature type="chain" id="PRO_5003011607" evidence="6">
    <location>
        <begin position="29"/>
        <end position="170"/>
    </location>
</feature>
<feature type="domain" description="OmpA-like" evidence="7">
    <location>
        <begin position="54"/>
        <end position="170"/>
    </location>
</feature>
<dbReference type="Proteomes" id="UP000001880">
    <property type="component" value="Chromosome"/>
</dbReference>
<keyword evidence="9" id="KW-1185">Reference proteome</keyword>
<keyword evidence="3" id="KW-0998">Cell outer membrane</keyword>
<sequence>MRTSTLRILLSIAYLGLFSLAACGGSSASSDDSTTPEFREDEEPLASDEMAASPGEEQIEPESRVFFALDSAELTPLAQSELEDVAAWLVDNEERELVIEGHADPQGAADYNQELSEKRAIAVYQFLLDQGIPAERMERRAFGESEADEAPYSINRRALIYATEDAQSMD</sequence>
<accession>D0LWG9</accession>
<dbReference type="InterPro" id="IPR006664">
    <property type="entry name" value="OMP_bac"/>
</dbReference>
<evidence type="ECO:0000256" key="5">
    <source>
        <dbReference type="SAM" id="MobiDB-lite"/>
    </source>
</evidence>
<dbReference type="PANTHER" id="PTHR30329">
    <property type="entry name" value="STATOR ELEMENT OF FLAGELLAR MOTOR COMPLEX"/>
    <property type="match status" value="1"/>
</dbReference>
<organism evidence="8 9">
    <name type="scientific">Haliangium ochraceum (strain DSM 14365 / JCM 11303 / SMP-2)</name>
    <dbReference type="NCBI Taxonomy" id="502025"/>
    <lineage>
        <taxon>Bacteria</taxon>
        <taxon>Pseudomonadati</taxon>
        <taxon>Myxococcota</taxon>
        <taxon>Polyangia</taxon>
        <taxon>Haliangiales</taxon>
        <taxon>Kofleriaceae</taxon>
        <taxon>Haliangium</taxon>
    </lineage>
</organism>
<name>D0LWG9_HALO1</name>
<evidence type="ECO:0000256" key="3">
    <source>
        <dbReference type="ARBA" id="ARBA00023237"/>
    </source>
</evidence>
<dbReference type="PANTHER" id="PTHR30329:SF21">
    <property type="entry name" value="LIPOPROTEIN YIAD-RELATED"/>
    <property type="match status" value="1"/>
</dbReference>
<dbReference type="OrthoDB" id="9809164at2"/>
<evidence type="ECO:0000256" key="6">
    <source>
        <dbReference type="SAM" id="SignalP"/>
    </source>
</evidence>
<dbReference type="InterPro" id="IPR006665">
    <property type="entry name" value="OmpA-like"/>
</dbReference>
<evidence type="ECO:0000256" key="1">
    <source>
        <dbReference type="ARBA" id="ARBA00004442"/>
    </source>
</evidence>
<dbReference type="KEGG" id="hoh:Hoch_5131"/>
<keyword evidence="2 4" id="KW-0472">Membrane</keyword>
<feature type="signal peptide" evidence="6">
    <location>
        <begin position="1"/>
        <end position="28"/>
    </location>
</feature>
<dbReference type="CDD" id="cd07185">
    <property type="entry name" value="OmpA_C-like"/>
    <property type="match status" value="1"/>
</dbReference>
<dbReference type="InterPro" id="IPR036737">
    <property type="entry name" value="OmpA-like_sf"/>
</dbReference>
<evidence type="ECO:0000313" key="8">
    <source>
        <dbReference type="EMBL" id="ACY17619.1"/>
    </source>
</evidence>
<dbReference type="HOGENOM" id="CLU_016890_9_2_7"/>
<protein>
    <submittedName>
        <fullName evidence="8">OmpA/MotB domain protein</fullName>
    </submittedName>
</protein>
<comment type="subcellular location">
    <subcellularLocation>
        <location evidence="1">Cell outer membrane</location>
    </subcellularLocation>
</comment>
<evidence type="ECO:0000259" key="7">
    <source>
        <dbReference type="PROSITE" id="PS51123"/>
    </source>
</evidence>
<dbReference type="SUPFAM" id="SSF103088">
    <property type="entry name" value="OmpA-like"/>
    <property type="match status" value="1"/>
</dbReference>
<dbReference type="Gene3D" id="3.30.1330.60">
    <property type="entry name" value="OmpA-like domain"/>
    <property type="match status" value="1"/>
</dbReference>
<proteinExistence type="predicted"/>
<evidence type="ECO:0000256" key="4">
    <source>
        <dbReference type="PROSITE-ProRule" id="PRU00473"/>
    </source>
</evidence>
<feature type="region of interest" description="Disordered" evidence="5">
    <location>
        <begin position="26"/>
        <end position="59"/>
    </location>
</feature>
<dbReference type="GO" id="GO:0009279">
    <property type="term" value="C:cell outer membrane"/>
    <property type="evidence" value="ECO:0007669"/>
    <property type="project" value="UniProtKB-SubCell"/>
</dbReference>
<dbReference type="STRING" id="502025.Hoch_5131"/>
<dbReference type="PROSITE" id="PS51123">
    <property type="entry name" value="OMPA_2"/>
    <property type="match status" value="1"/>
</dbReference>
<dbReference type="RefSeq" id="WP_012830211.1">
    <property type="nucleotide sequence ID" value="NC_013440.1"/>
</dbReference>
<keyword evidence="6" id="KW-0732">Signal</keyword>
<reference evidence="8 9" key="1">
    <citation type="journal article" date="2010" name="Stand. Genomic Sci.">
        <title>Complete genome sequence of Haliangium ochraceum type strain (SMP-2).</title>
        <authorList>
            <consortium name="US DOE Joint Genome Institute (JGI-PGF)"/>
            <person name="Ivanova N."/>
            <person name="Daum C."/>
            <person name="Lang E."/>
            <person name="Abt B."/>
            <person name="Kopitz M."/>
            <person name="Saunders E."/>
            <person name="Lapidus A."/>
            <person name="Lucas S."/>
            <person name="Glavina Del Rio T."/>
            <person name="Nolan M."/>
            <person name="Tice H."/>
            <person name="Copeland A."/>
            <person name="Cheng J.F."/>
            <person name="Chen F."/>
            <person name="Bruce D."/>
            <person name="Goodwin L."/>
            <person name="Pitluck S."/>
            <person name="Mavromatis K."/>
            <person name="Pati A."/>
            <person name="Mikhailova N."/>
            <person name="Chen A."/>
            <person name="Palaniappan K."/>
            <person name="Land M."/>
            <person name="Hauser L."/>
            <person name="Chang Y.J."/>
            <person name="Jeffries C.D."/>
            <person name="Detter J.C."/>
            <person name="Brettin T."/>
            <person name="Rohde M."/>
            <person name="Goker M."/>
            <person name="Bristow J."/>
            <person name="Markowitz V."/>
            <person name="Eisen J.A."/>
            <person name="Hugenholtz P."/>
            <person name="Kyrpides N.C."/>
            <person name="Klenk H.P."/>
        </authorList>
    </citation>
    <scope>NUCLEOTIDE SEQUENCE [LARGE SCALE GENOMIC DNA]</scope>
    <source>
        <strain evidence="9">DSM 14365 / CIP 107738 / JCM 11303 / AJ 13395 / SMP-2</strain>
    </source>
</reference>
<dbReference type="Pfam" id="PF00691">
    <property type="entry name" value="OmpA"/>
    <property type="match status" value="1"/>
</dbReference>
<evidence type="ECO:0000256" key="2">
    <source>
        <dbReference type="ARBA" id="ARBA00023136"/>
    </source>
</evidence>
<dbReference type="AlphaFoldDB" id="D0LWG9"/>
<dbReference type="EMBL" id="CP001804">
    <property type="protein sequence ID" value="ACY17619.1"/>
    <property type="molecule type" value="Genomic_DNA"/>
</dbReference>
<gene>
    <name evidence="8" type="ordered locus">Hoch_5131</name>
</gene>